<name>A0ACB8BCR7_9AGAM</name>
<keyword evidence="2" id="KW-1185">Reference proteome</keyword>
<organism evidence="1 2">
    <name type="scientific">Leucogyrophana mollusca</name>
    <dbReference type="NCBI Taxonomy" id="85980"/>
    <lineage>
        <taxon>Eukaryota</taxon>
        <taxon>Fungi</taxon>
        <taxon>Dikarya</taxon>
        <taxon>Basidiomycota</taxon>
        <taxon>Agaricomycotina</taxon>
        <taxon>Agaricomycetes</taxon>
        <taxon>Agaricomycetidae</taxon>
        <taxon>Boletales</taxon>
        <taxon>Boletales incertae sedis</taxon>
        <taxon>Leucogyrophana</taxon>
    </lineage>
</organism>
<protein>
    <submittedName>
        <fullName evidence="1">Uncharacterized protein</fullName>
    </submittedName>
</protein>
<proteinExistence type="predicted"/>
<dbReference type="Proteomes" id="UP000790709">
    <property type="component" value="Unassembled WGS sequence"/>
</dbReference>
<comment type="caution">
    <text evidence="1">The sequence shown here is derived from an EMBL/GenBank/DDBJ whole genome shotgun (WGS) entry which is preliminary data.</text>
</comment>
<dbReference type="EMBL" id="MU266467">
    <property type="protein sequence ID" value="KAH7922951.1"/>
    <property type="molecule type" value="Genomic_DNA"/>
</dbReference>
<reference evidence="1" key="1">
    <citation type="journal article" date="2021" name="New Phytol.">
        <title>Evolutionary innovations through gain and loss of genes in the ectomycorrhizal Boletales.</title>
        <authorList>
            <person name="Wu G."/>
            <person name="Miyauchi S."/>
            <person name="Morin E."/>
            <person name="Kuo A."/>
            <person name="Drula E."/>
            <person name="Varga T."/>
            <person name="Kohler A."/>
            <person name="Feng B."/>
            <person name="Cao Y."/>
            <person name="Lipzen A."/>
            <person name="Daum C."/>
            <person name="Hundley H."/>
            <person name="Pangilinan J."/>
            <person name="Johnson J."/>
            <person name="Barry K."/>
            <person name="LaButti K."/>
            <person name="Ng V."/>
            <person name="Ahrendt S."/>
            <person name="Min B."/>
            <person name="Choi I.G."/>
            <person name="Park H."/>
            <person name="Plett J.M."/>
            <person name="Magnuson J."/>
            <person name="Spatafora J.W."/>
            <person name="Nagy L.G."/>
            <person name="Henrissat B."/>
            <person name="Grigoriev I.V."/>
            <person name="Yang Z.L."/>
            <person name="Xu J."/>
            <person name="Martin F.M."/>
        </authorList>
    </citation>
    <scope>NUCLEOTIDE SEQUENCE</scope>
    <source>
        <strain evidence="1">KUC20120723A-06</strain>
    </source>
</reference>
<sequence length="239" mass="26511">MPAHGELQDNRSPSRGSCSLSPVNVLHTPLARRRSRGEPDSLLPELTTEPLSLVTQAEQLEQNDDSPISPIRRSATRKRRRNLPPVTPAGRLNQNNASPISPVQGSTSRKRQRDSSPDDRQTKVRKIDIACGFCRSKRFDRYLLPLADFTMNFGQSGSLSVTGTGQNAETAKPTKRTVATRRMLSVEGLGRRRRARGPRNRNPARRGGRGTLLHLRGMMGQRLAHRPCLNTMRLIPAGS</sequence>
<gene>
    <name evidence="1" type="ORF">BV22DRAFT_621177</name>
</gene>
<accession>A0ACB8BCR7</accession>
<evidence type="ECO:0000313" key="2">
    <source>
        <dbReference type="Proteomes" id="UP000790709"/>
    </source>
</evidence>
<evidence type="ECO:0000313" key="1">
    <source>
        <dbReference type="EMBL" id="KAH7922951.1"/>
    </source>
</evidence>